<sequence length="188" mass="19380">MSDPVSALNGAEFHGLIDVADAGLTGMITLRGNLGAAKAKKAVKAVTGTAVPAVGEVLGSGETATAWMSPDELLLIVPYAEVAQRVAKAETALAGEHAMVVDVSDARAVLTVTGSDAREVMAKLCPVDLSPAAFGKGDFRRTRMAQIPAALWMTESDQFTVICFRSVADYAFALLKVAAQPGSAVGAF</sequence>
<comment type="caution">
    <text evidence="1">The sequence shown here is derived from an EMBL/GenBank/DDBJ whole genome shotgun (WGS) entry which is preliminary data.</text>
</comment>
<dbReference type="AlphaFoldDB" id="A0A8J7LZH9"/>
<dbReference type="SUPFAM" id="SSF103025">
    <property type="entry name" value="Folate-binding domain"/>
    <property type="match status" value="1"/>
</dbReference>
<protein>
    <submittedName>
        <fullName evidence="1">Sarcosine oxidase subunit gamma</fullName>
    </submittedName>
</protein>
<dbReference type="EMBL" id="JAELVR010000002">
    <property type="protein sequence ID" value="MBJ6370661.1"/>
    <property type="molecule type" value="Genomic_DNA"/>
</dbReference>
<dbReference type="Proteomes" id="UP000619079">
    <property type="component" value="Unassembled WGS sequence"/>
</dbReference>
<dbReference type="Pfam" id="PF04268">
    <property type="entry name" value="SoxG"/>
    <property type="match status" value="1"/>
</dbReference>
<evidence type="ECO:0000313" key="2">
    <source>
        <dbReference type="Proteomes" id="UP000619079"/>
    </source>
</evidence>
<keyword evidence="2" id="KW-1185">Reference proteome</keyword>
<evidence type="ECO:0000313" key="1">
    <source>
        <dbReference type="EMBL" id="MBJ6370661.1"/>
    </source>
</evidence>
<name>A0A8J7LZH9_9RHOB</name>
<organism evidence="1 2">
    <name type="scientific">Sedimentitalea arenosa</name>
    <dbReference type="NCBI Taxonomy" id="2798803"/>
    <lineage>
        <taxon>Bacteria</taxon>
        <taxon>Pseudomonadati</taxon>
        <taxon>Pseudomonadota</taxon>
        <taxon>Alphaproteobacteria</taxon>
        <taxon>Rhodobacterales</taxon>
        <taxon>Paracoccaceae</taxon>
        <taxon>Sedimentitalea</taxon>
    </lineage>
</organism>
<accession>A0A8J7LZH9</accession>
<dbReference type="InterPro" id="IPR027266">
    <property type="entry name" value="TrmE/GcvT-like"/>
</dbReference>
<dbReference type="Gene3D" id="3.30.1360.120">
    <property type="entry name" value="Probable tRNA modification gtpase trme, domain 1"/>
    <property type="match status" value="1"/>
</dbReference>
<gene>
    <name evidence="1" type="ORF">JF290_03905</name>
</gene>
<reference evidence="1" key="1">
    <citation type="submission" date="2020-12" db="EMBL/GenBank/DDBJ databases">
        <title>Sedimentitalea sp. nov., isolated from sand in Incheon.</title>
        <authorList>
            <person name="Kim W."/>
        </authorList>
    </citation>
    <scope>NUCLEOTIDE SEQUENCE</scope>
    <source>
        <strain evidence="1">CAU 1593</strain>
    </source>
</reference>
<dbReference type="RefSeq" id="WP_199023436.1">
    <property type="nucleotide sequence ID" value="NZ_JAELVR010000002.1"/>
</dbReference>
<dbReference type="Gene3D" id="3.30.70.1520">
    <property type="entry name" value="Heterotetrameric sarcosine oxidase"/>
    <property type="match status" value="1"/>
</dbReference>
<dbReference type="InterPro" id="IPR007375">
    <property type="entry name" value="SoxG"/>
</dbReference>
<proteinExistence type="predicted"/>